<protein>
    <submittedName>
        <fullName evidence="1">Uncharacterized protein</fullName>
    </submittedName>
</protein>
<proteinExistence type="predicted"/>
<reference evidence="1 2" key="1">
    <citation type="submission" date="2008-10" db="EMBL/GenBank/DDBJ databases">
        <title>Genome sequence of Bacillus cereus G9842.</title>
        <authorList>
            <person name="Dodson R.J."/>
            <person name="Durkin A.S."/>
            <person name="Rosovitz M.J."/>
            <person name="Rasko D.A."/>
            <person name="Hoffmaster A."/>
            <person name="Ravel J."/>
            <person name="Sutton G."/>
        </authorList>
    </citation>
    <scope>NUCLEOTIDE SEQUENCE [LARGE SCALE GENOMIC DNA]</scope>
    <source>
        <strain evidence="1 2">G9842</strain>
    </source>
</reference>
<dbReference type="EMBL" id="CP001186">
    <property type="protein sequence ID" value="ACK95494.1"/>
    <property type="molecule type" value="Genomic_DNA"/>
</dbReference>
<organism evidence="1 2">
    <name type="scientific">Bacillus cereus (strain G9842)</name>
    <dbReference type="NCBI Taxonomy" id="405531"/>
    <lineage>
        <taxon>Bacteria</taxon>
        <taxon>Bacillati</taxon>
        <taxon>Bacillota</taxon>
        <taxon>Bacilli</taxon>
        <taxon>Bacillales</taxon>
        <taxon>Bacillaceae</taxon>
        <taxon>Bacillus</taxon>
        <taxon>Bacillus cereus group</taxon>
    </lineage>
</organism>
<name>B7ITB8_BACC2</name>
<dbReference type="AlphaFoldDB" id="B7ITB8"/>
<evidence type="ECO:0000313" key="1">
    <source>
        <dbReference type="EMBL" id="ACK95494.1"/>
    </source>
</evidence>
<sequence length="47" mass="5474">MEHVIRKGYGLIGISPNKHCGGKFVFFFNDKDGRIKYVVNQYKNQKV</sequence>
<dbReference type="HOGENOM" id="CLU_3164225_0_0_9"/>
<gene>
    <name evidence="1" type="ordered locus">BCG9842_B3322</name>
</gene>
<evidence type="ECO:0000313" key="2">
    <source>
        <dbReference type="Proteomes" id="UP000006744"/>
    </source>
</evidence>
<accession>B7ITB8</accession>
<dbReference type="Proteomes" id="UP000006744">
    <property type="component" value="Chromosome"/>
</dbReference>
<dbReference type="KEGG" id="bcg:BCG9842_B3322"/>